<name>A0ACB6RJ39_9PLEO</name>
<keyword evidence="2" id="KW-1185">Reference proteome</keyword>
<evidence type="ECO:0000313" key="2">
    <source>
        <dbReference type="Proteomes" id="UP000799754"/>
    </source>
</evidence>
<proteinExistence type="predicted"/>
<comment type="caution">
    <text evidence="1">The sequence shown here is derived from an EMBL/GenBank/DDBJ whole genome shotgun (WGS) entry which is preliminary data.</text>
</comment>
<organism evidence="1 2">
    <name type="scientific">Macroventuria anomochaeta</name>
    <dbReference type="NCBI Taxonomy" id="301207"/>
    <lineage>
        <taxon>Eukaryota</taxon>
        <taxon>Fungi</taxon>
        <taxon>Dikarya</taxon>
        <taxon>Ascomycota</taxon>
        <taxon>Pezizomycotina</taxon>
        <taxon>Dothideomycetes</taxon>
        <taxon>Pleosporomycetidae</taxon>
        <taxon>Pleosporales</taxon>
        <taxon>Pleosporineae</taxon>
        <taxon>Didymellaceae</taxon>
        <taxon>Macroventuria</taxon>
    </lineage>
</organism>
<sequence length="213" mass="22749">MVGFSIGRKTLWQYSHSASILFAVLLFTAGFLCTLLWTNNLVRTETSAGDASTSTFTQFSPAVSTFSITYQVAIFGTAWNAILFVTLLVLERDALPMSTVRLRYEVEKAACIVAVAGNAVYSVACIALMATLARLAADASSTPQNDTDLARKVASSAADRRAGQGATAAFAGLAAAAAVWACVMDWLHAQNSRHRRIIKDEPLSPRPDVGKQA</sequence>
<protein>
    <submittedName>
        <fullName evidence="1">Uncharacterized protein</fullName>
    </submittedName>
</protein>
<dbReference type="EMBL" id="MU006751">
    <property type="protein sequence ID" value="KAF2621828.1"/>
    <property type="molecule type" value="Genomic_DNA"/>
</dbReference>
<gene>
    <name evidence="1" type="ORF">BU25DRAFT_463427</name>
</gene>
<reference evidence="1" key="1">
    <citation type="journal article" date="2020" name="Stud. Mycol.">
        <title>101 Dothideomycetes genomes: a test case for predicting lifestyles and emergence of pathogens.</title>
        <authorList>
            <person name="Haridas S."/>
            <person name="Albert R."/>
            <person name="Binder M."/>
            <person name="Bloem J."/>
            <person name="Labutti K."/>
            <person name="Salamov A."/>
            <person name="Andreopoulos B."/>
            <person name="Baker S."/>
            <person name="Barry K."/>
            <person name="Bills G."/>
            <person name="Bluhm B."/>
            <person name="Cannon C."/>
            <person name="Castanera R."/>
            <person name="Culley D."/>
            <person name="Daum C."/>
            <person name="Ezra D."/>
            <person name="Gonzalez J."/>
            <person name="Henrissat B."/>
            <person name="Kuo A."/>
            <person name="Liang C."/>
            <person name="Lipzen A."/>
            <person name="Lutzoni F."/>
            <person name="Magnuson J."/>
            <person name="Mondo S."/>
            <person name="Nolan M."/>
            <person name="Ohm R."/>
            <person name="Pangilinan J."/>
            <person name="Park H.-J."/>
            <person name="Ramirez L."/>
            <person name="Alfaro M."/>
            <person name="Sun H."/>
            <person name="Tritt A."/>
            <person name="Yoshinaga Y."/>
            <person name="Zwiers L.-H."/>
            <person name="Turgeon B."/>
            <person name="Goodwin S."/>
            <person name="Spatafora J."/>
            <person name="Crous P."/>
            <person name="Grigoriev I."/>
        </authorList>
    </citation>
    <scope>NUCLEOTIDE SEQUENCE</scope>
    <source>
        <strain evidence="1">CBS 525.71</strain>
    </source>
</reference>
<evidence type="ECO:0000313" key="1">
    <source>
        <dbReference type="EMBL" id="KAF2621828.1"/>
    </source>
</evidence>
<dbReference type="Proteomes" id="UP000799754">
    <property type="component" value="Unassembled WGS sequence"/>
</dbReference>
<accession>A0ACB6RJ39</accession>